<dbReference type="Proteomes" id="UP001056120">
    <property type="component" value="Linkage Group LG16"/>
</dbReference>
<gene>
    <name evidence="1" type="ORF">L1987_47867</name>
</gene>
<evidence type="ECO:0000313" key="1">
    <source>
        <dbReference type="EMBL" id="KAI3773342.1"/>
    </source>
</evidence>
<protein>
    <submittedName>
        <fullName evidence="1">Uncharacterized protein</fullName>
    </submittedName>
</protein>
<reference evidence="2" key="1">
    <citation type="journal article" date="2022" name="Mol. Ecol. Resour.">
        <title>The genomes of chicory, endive, great burdock and yacon provide insights into Asteraceae palaeo-polyploidization history and plant inulin production.</title>
        <authorList>
            <person name="Fan W."/>
            <person name="Wang S."/>
            <person name="Wang H."/>
            <person name="Wang A."/>
            <person name="Jiang F."/>
            <person name="Liu H."/>
            <person name="Zhao H."/>
            <person name="Xu D."/>
            <person name="Zhang Y."/>
        </authorList>
    </citation>
    <scope>NUCLEOTIDE SEQUENCE [LARGE SCALE GENOMIC DNA]</scope>
    <source>
        <strain evidence="2">cv. Yunnan</strain>
    </source>
</reference>
<comment type="caution">
    <text evidence="1">The sequence shown here is derived from an EMBL/GenBank/DDBJ whole genome shotgun (WGS) entry which is preliminary data.</text>
</comment>
<organism evidence="1 2">
    <name type="scientific">Smallanthus sonchifolius</name>
    <dbReference type="NCBI Taxonomy" id="185202"/>
    <lineage>
        <taxon>Eukaryota</taxon>
        <taxon>Viridiplantae</taxon>
        <taxon>Streptophyta</taxon>
        <taxon>Embryophyta</taxon>
        <taxon>Tracheophyta</taxon>
        <taxon>Spermatophyta</taxon>
        <taxon>Magnoliopsida</taxon>
        <taxon>eudicotyledons</taxon>
        <taxon>Gunneridae</taxon>
        <taxon>Pentapetalae</taxon>
        <taxon>asterids</taxon>
        <taxon>campanulids</taxon>
        <taxon>Asterales</taxon>
        <taxon>Asteraceae</taxon>
        <taxon>Asteroideae</taxon>
        <taxon>Heliantheae alliance</taxon>
        <taxon>Millerieae</taxon>
        <taxon>Smallanthus</taxon>
    </lineage>
</organism>
<proteinExistence type="predicted"/>
<keyword evidence="2" id="KW-1185">Reference proteome</keyword>
<sequence length="117" mass="12992">MSIPLLFYSASFPYKTHHNLSLDLNSPSDDKIKQSLRCWSPSKKGASIACVKDGGRVDFVAYVDETIDQRGVEASIQKVAEMAVDYNADKQEQSPDMRRAVYALGLFVDGQGPLYTK</sequence>
<accession>A0ACB9FQ82</accession>
<dbReference type="EMBL" id="CM042033">
    <property type="protein sequence ID" value="KAI3773342.1"/>
    <property type="molecule type" value="Genomic_DNA"/>
</dbReference>
<reference evidence="1 2" key="2">
    <citation type="journal article" date="2022" name="Mol. Ecol. Resour.">
        <title>The genomes of chicory, endive, great burdock and yacon provide insights into Asteraceae paleo-polyploidization history and plant inulin production.</title>
        <authorList>
            <person name="Fan W."/>
            <person name="Wang S."/>
            <person name="Wang H."/>
            <person name="Wang A."/>
            <person name="Jiang F."/>
            <person name="Liu H."/>
            <person name="Zhao H."/>
            <person name="Xu D."/>
            <person name="Zhang Y."/>
        </authorList>
    </citation>
    <scope>NUCLEOTIDE SEQUENCE [LARGE SCALE GENOMIC DNA]</scope>
    <source>
        <strain evidence="2">cv. Yunnan</strain>
        <tissue evidence="1">Leaves</tissue>
    </source>
</reference>
<name>A0ACB9FQ82_9ASTR</name>
<evidence type="ECO:0000313" key="2">
    <source>
        <dbReference type="Proteomes" id="UP001056120"/>
    </source>
</evidence>